<organism evidence="2 3">
    <name type="scientific">Neisseria weaveri</name>
    <dbReference type="NCBI Taxonomy" id="28091"/>
    <lineage>
        <taxon>Bacteria</taxon>
        <taxon>Pseudomonadati</taxon>
        <taxon>Pseudomonadota</taxon>
        <taxon>Betaproteobacteria</taxon>
        <taxon>Neisseriales</taxon>
        <taxon>Neisseriaceae</taxon>
        <taxon>Neisseria</taxon>
    </lineage>
</organism>
<dbReference type="OrthoDB" id="8613819at2"/>
<gene>
    <name evidence="2" type="ORF">NCTC12742_01113</name>
</gene>
<accession>A0A3S5CAG9</accession>
<dbReference type="EMBL" id="LR134533">
    <property type="protein sequence ID" value="VEJ51235.1"/>
    <property type="molecule type" value="Genomic_DNA"/>
</dbReference>
<dbReference type="Proteomes" id="UP000272771">
    <property type="component" value="Chromosome"/>
</dbReference>
<name>A0A3S5CAG9_9NEIS</name>
<keyword evidence="3" id="KW-1185">Reference proteome</keyword>
<proteinExistence type="predicted"/>
<evidence type="ECO:0008006" key="4">
    <source>
        <dbReference type="Google" id="ProtNLM"/>
    </source>
</evidence>
<evidence type="ECO:0000256" key="1">
    <source>
        <dbReference type="SAM" id="SignalP"/>
    </source>
</evidence>
<evidence type="ECO:0000313" key="2">
    <source>
        <dbReference type="EMBL" id="VEJ51235.1"/>
    </source>
</evidence>
<protein>
    <recommendedName>
        <fullName evidence="4">Periplasmic protein</fullName>
    </recommendedName>
</protein>
<reference evidence="2 3" key="1">
    <citation type="submission" date="2018-12" db="EMBL/GenBank/DDBJ databases">
        <authorList>
            <consortium name="Pathogen Informatics"/>
        </authorList>
    </citation>
    <scope>NUCLEOTIDE SEQUENCE [LARGE SCALE GENOMIC DNA]</scope>
    <source>
        <strain evidence="2 3">NCTC12742</strain>
    </source>
</reference>
<dbReference type="AlphaFoldDB" id="A0A3S5CAG9"/>
<feature type="chain" id="PRO_5018760550" description="Periplasmic protein" evidence="1">
    <location>
        <begin position="22"/>
        <end position="170"/>
    </location>
</feature>
<feature type="signal peptide" evidence="1">
    <location>
        <begin position="1"/>
        <end position="21"/>
    </location>
</feature>
<keyword evidence="1" id="KW-0732">Signal</keyword>
<sequence length="170" mass="19236">MKKTVFTLVAMLSAFSAPLYAESRAEILRIIERTPSEYCGIDKEEARIIRSGGNTYVLYGTSGTYDPHYKEYGGQPCSGGSGTYISHLAKLEYINGELRIVDSSLLENLNINTRFINTEGMKVNNGIWTFTNNEFANNDPNCCASKVYMNQIRLSDMKVLSRKFIGRRRY</sequence>
<evidence type="ECO:0000313" key="3">
    <source>
        <dbReference type="Proteomes" id="UP000272771"/>
    </source>
</evidence>
<dbReference type="RefSeq" id="WP_040669923.1">
    <property type="nucleotide sequence ID" value="NZ_CAUJRG010000010.1"/>
</dbReference>